<sequence>MSTVVVFGATGYAGGQITEELLNRGHSVIGVARDVSKLPEHPRLTATAGSAYDEAFVRDVSKGADVIVLAIPSIPPGAPELKDVVPTMLQAAAETGARLGVVGGTGSLAASPGGPLVLDLPEWPAEYLGEAQAHARALDVLRSTTVDADWFYLSPPMLYGSFNPGTRTGKFRIGDDILLRDENGVSQISGPDYAIAFADELETPKHHRTRFTVAY</sequence>
<dbReference type="InterPro" id="IPR016040">
    <property type="entry name" value="NAD(P)-bd_dom"/>
</dbReference>
<dbReference type="Proteomes" id="UP000295060">
    <property type="component" value="Unassembled WGS sequence"/>
</dbReference>
<feature type="domain" description="NAD(P)-binding" evidence="1">
    <location>
        <begin position="8"/>
        <end position="161"/>
    </location>
</feature>
<protein>
    <recommendedName>
        <fullName evidence="1">NAD(P)-binding domain-containing protein</fullName>
    </recommendedName>
</protein>
<evidence type="ECO:0000313" key="3">
    <source>
        <dbReference type="Proteomes" id="UP000295060"/>
    </source>
</evidence>
<name>A0ABY2FP76_9ACTN</name>
<dbReference type="Gene3D" id="3.40.50.720">
    <property type="entry name" value="NAD(P)-binding Rossmann-like Domain"/>
    <property type="match status" value="1"/>
</dbReference>
<organism evidence="2 3">
    <name type="scientific">Kribbella pratensis</name>
    <dbReference type="NCBI Taxonomy" id="2512112"/>
    <lineage>
        <taxon>Bacteria</taxon>
        <taxon>Bacillati</taxon>
        <taxon>Actinomycetota</taxon>
        <taxon>Actinomycetes</taxon>
        <taxon>Propionibacteriales</taxon>
        <taxon>Kribbellaceae</taxon>
        <taxon>Kribbella</taxon>
    </lineage>
</organism>
<dbReference type="PANTHER" id="PTHR43355">
    <property type="entry name" value="FLAVIN REDUCTASE (NADPH)"/>
    <property type="match status" value="1"/>
</dbReference>
<dbReference type="InterPro" id="IPR051606">
    <property type="entry name" value="Polyketide_Oxido-like"/>
</dbReference>
<keyword evidence="3" id="KW-1185">Reference proteome</keyword>
<dbReference type="SUPFAM" id="SSF51735">
    <property type="entry name" value="NAD(P)-binding Rossmann-fold domains"/>
    <property type="match status" value="1"/>
</dbReference>
<evidence type="ECO:0000313" key="2">
    <source>
        <dbReference type="EMBL" id="TDW94952.1"/>
    </source>
</evidence>
<dbReference type="InterPro" id="IPR036291">
    <property type="entry name" value="NAD(P)-bd_dom_sf"/>
</dbReference>
<dbReference type="PANTHER" id="PTHR43355:SF2">
    <property type="entry name" value="FLAVIN REDUCTASE (NADPH)"/>
    <property type="match status" value="1"/>
</dbReference>
<dbReference type="Pfam" id="PF13460">
    <property type="entry name" value="NAD_binding_10"/>
    <property type="match status" value="1"/>
</dbReference>
<proteinExistence type="predicted"/>
<comment type="caution">
    <text evidence="2">The sequence shown here is derived from an EMBL/GenBank/DDBJ whole genome shotgun (WGS) entry which is preliminary data.</text>
</comment>
<dbReference type="RefSeq" id="WP_134128323.1">
    <property type="nucleotide sequence ID" value="NZ_SODU01000001.1"/>
</dbReference>
<dbReference type="EMBL" id="SODU01000001">
    <property type="protein sequence ID" value="TDW94952.1"/>
    <property type="molecule type" value="Genomic_DNA"/>
</dbReference>
<evidence type="ECO:0000259" key="1">
    <source>
        <dbReference type="Pfam" id="PF13460"/>
    </source>
</evidence>
<reference evidence="2 3" key="1">
    <citation type="submission" date="2019-03" db="EMBL/GenBank/DDBJ databases">
        <title>Genomic Encyclopedia of Type Strains, Phase III (KMG-III): the genomes of soil and plant-associated and newly described type strains.</title>
        <authorList>
            <person name="Whitman W."/>
        </authorList>
    </citation>
    <scope>NUCLEOTIDE SEQUENCE [LARGE SCALE GENOMIC DNA]</scope>
    <source>
        <strain evidence="2 3">VKMAc-2574</strain>
    </source>
</reference>
<gene>
    <name evidence="2" type="ORF">EV137_2280</name>
</gene>
<accession>A0ABY2FP76</accession>